<dbReference type="PROSITE" id="PS50931">
    <property type="entry name" value="HTH_LYSR"/>
    <property type="match status" value="1"/>
</dbReference>
<name>A0ABS4Q3R9_9PSEU</name>
<dbReference type="SUPFAM" id="SSF53850">
    <property type="entry name" value="Periplasmic binding protein-like II"/>
    <property type="match status" value="1"/>
</dbReference>
<evidence type="ECO:0000313" key="6">
    <source>
        <dbReference type="EMBL" id="MBP2186327.1"/>
    </source>
</evidence>
<dbReference type="Proteomes" id="UP000741013">
    <property type="component" value="Unassembled WGS sequence"/>
</dbReference>
<evidence type="ECO:0000256" key="3">
    <source>
        <dbReference type="ARBA" id="ARBA00023125"/>
    </source>
</evidence>
<dbReference type="InterPro" id="IPR036390">
    <property type="entry name" value="WH_DNA-bd_sf"/>
</dbReference>
<dbReference type="Gene3D" id="3.40.190.10">
    <property type="entry name" value="Periplasmic binding protein-like II"/>
    <property type="match status" value="2"/>
</dbReference>
<evidence type="ECO:0000256" key="1">
    <source>
        <dbReference type="ARBA" id="ARBA00009437"/>
    </source>
</evidence>
<dbReference type="PANTHER" id="PTHR30346">
    <property type="entry name" value="TRANSCRIPTIONAL DUAL REGULATOR HCAR-RELATED"/>
    <property type="match status" value="1"/>
</dbReference>
<accession>A0ABS4Q3R9</accession>
<dbReference type="InterPro" id="IPR036388">
    <property type="entry name" value="WH-like_DNA-bd_sf"/>
</dbReference>
<keyword evidence="3 6" id="KW-0238">DNA-binding</keyword>
<evidence type="ECO:0000259" key="5">
    <source>
        <dbReference type="PROSITE" id="PS50931"/>
    </source>
</evidence>
<keyword evidence="7" id="KW-1185">Reference proteome</keyword>
<dbReference type="PRINTS" id="PR00039">
    <property type="entry name" value="HTHLYSR"/>
</dbReference>
<dbReference type="Pfam" id="PF00126">
    <property type="entry name" value="HTH_1"/>
    <property type="match status" value="1"/>
</dbReference>
<evidence type="ECO:0000256" key="2">
    <source>
        <dbReference type="ARBA" id="ARBA00023015"/>
    </source>
</evidence>
<dbReference type="GO" id="GO:0003677">
    <property type="term" value="F:DNA binding"/>
    <property type="evidence" value="ECO:0007669"/>
    <property type="project" value="UniProtKB-KW"/>
</dbReference>
<organism evidence="6 7">
    <name type="scientific">Amycolatopsis magusensis</name>
    <dbReference type="NCBI Taxonomy" id="882444"/>
    <lineage>
        <taxon>Bacteria</taxon>
        <taxon>Bacillati</taxon>
        <taxon>Actinomycetota</taxon>
        <taxon>Actinomycetes</taxon>
        <taxon>Pseudonocardiales</taxon>
        <taxon>Pseudonocardiaceae</taxon>
        <taxon>Amycolatopsis</taxon>
    </lineage>
</organism>
<sequence length="286" mass="30471">MELRQVEYFLAVVDHGGITPAAAATGVAQPSVSQGIRSLERALGVDLFHRIGRGLVLTSAGHEFIGPARQLLRDVVAAEGFLRTAPRGRLDIHAWPFTTGHPVAALVGAFRQRHPGVSVRIGELRDNDSVPSLLRDGHCELVFCYLPAGGDGLTTHELGVHEYALVFPPGTEVPPDDPLPLAALPDLPLIVVPKGSPVRAQIEDALAGANRRTRASAVLRHRAAAERFVLAGVGVGVVERSRAEDAAREGAVIRGISPPIRRRYGIVYDAQRLSAVGKAFLESAFG</sequence>
<comment type="caution">
    <text evidence="6">The sequence shown here is derived from an EMBL/GenBank/DDBJ whole genome shotgun (WGS) entry which is preliminary data.</text>
</comment>
<dbReference type="Gene3D" id="1.10.10.10">
    <property type="entry name" value="Winged helix-like DNA-binding domain superfamily/Winged helix DNA-binding domain"/>
    <property type="match status" value="1"/>
</dbReference>
<dbReference type="RefSeq" id="WP_209669322.1">
    <property type="nucleotide sequence ID" value="NZ_JAGGMS010000001.1"/>
</dbReference>
<dbReference type="SUPFAM" id="SSF46785">
    <property type="entry name" value="Winged helix' DNA-binding domain"/>
    <property type="match status" value="1"/>
</dbReference>
<dbReference type="InterPro" id="IPR000847">
    <property type="entry name" value="LysR_HTH_N"/>
</dbReference>
<dbReference type="InterPro" id="IPR005119">
    <property type="entry name" value="LysR_subst-bd"/>
</dbReference>
<dbReference type="Pfam" id="PF03466">
    <property type="entry name" value="LysR_substrate"/>
    <property type="match status" value="1"/>
</dbReference>
<comment type="similarity">
    <text evidence="1">Belongs to the LysR transcriptional regulatory family.</text>
</comment>
<dbReference type="EMBL" id="JAGGMS010000001">
    <property type="protein sequence ID" value="MBP2186327.1"/>
    <property type="molecule type" value="Genomic_DNA"/>
</dbReference>
<reference evidence="6 7" key="1">
    <citation type="submission" date="2021-03" db="EMBL/GenBank/DDBJ databases">
        <title>Sequencing the genomes of 1000 actinobacteria strains.</title>
        <authorList>
            <person name="Klenk H.-P."/>
        </authorList>
    </citation>
    <scope>NUCLEOTIDE SEQUENCE [LARGE SCALE GENOMIC DNA]</scope>
    <source>
        <strain evidence="6 7">DSM 45510</strain>
    </source>
</reference>
<dbReference type="PANTHER" id="PTHR30346:SF28">
    <property type="entry name" value="HTH-TYPE TRANSCRIPTIONAL REGULATOR CYNR"/>
    <property type="match status" value="1"/>
</dbReference>
<evidence type="ECO:0000313" key="7">
    <source>
        <dbReference type="Proteomes" id="UP000741013"/>
    </source>
</evidence>
<keyword evidence="2" id="KW-0805">Transcription regulation</keyword>
<feature type="domain" description="HTH lysR-type" evidence="5">
    <location>
        <begin position="1"/>
        <end position="58"/>
    </location>
</feature>
<dbReference type="CDD" id="cd05466">
    <property type="entry name" value="PBP2_LTTR_substrate"/>
    <property type="match status" value="1"/>
</dbReference>
<proteinExistence type="inferred from homology"/>
<protein>
    <submittedName>
        <fullName evidence="6">DNA-binding transcriptional LysR family regulator</fullName>
    </submittedName>
</protein>
<evidence type="ECO:0000256" key="4">
    <source>
        <dbReference type="ARBA" id="ARBA00023163"/>
    </source>
</evidence>
<gene>
    <name evidence="6" type="ORF">JOM49_007853</name>
</gene>
<keyword evidence="4" id="KW-0804">Transcription</keyword>